<protein>
    <recommendedName>
        <fullName evidence="3">Right handed beta helix domain-containing protein</fullName>
    </recommendedName>
</protein>
<evidence type="ECO:0000313" key="2">
    <source>
        <dbReference type="Proteomes" id="UP001281761"/>
    </source>
</evidence>
<keyword evidence="2" id="KW-1185">Reference proteome</keyword>
<comment type="caution">
    <text evidence="1">The sequence shown here is derived from an EMBL/GenBank/DDBJ whole genome shotgun (WGS) entry which is preliminary data.</text>
</comment>
<proteinExistence type="predicted"/>
<accession>A0ABQ9X7B9</accession>
<evidence type="ECO:0008006" key="3">
    <source>
        <dbReference type="Google" id="ProtNLM"/>
    </source>
</evidence>
<dbReference type="InterPro" id="IPR011050">
    <property type="entry name" value="Pectin_lyase_fold/virulence"/>
</dbReference>
<reference evidence="1 2" key="1">
    <citation type="journal article" date="2022" name="bioRxiv">
        <title>Genomics of Preaxostyla Flagellates Illuminates Evolutionary Transitions and the Path Towards Mitochondrial Loss.</title>
        <authorList>
            <person name="Novak L.V.F."/>
            <person name="Treitli S.C."/>
            <person name="Pyrih J."/>
            <person name="Halakuc P."/>
            <person name="Pipaliya S.V."/>
            <person name="Vacek V."/>
            <person name="Brzon O."/>
            <person name="Soukal P."/>
            <person name="Eme L."/>
            <person name="Dacks J.B."/>
            <person name="Karnkowska A."/>
            <person name="Elias M."/>
            <person name="Hampl V."/>
        </authorList>
    </citation>
    <scope>NUCLEOTIDE SEQUENCE [LARGE SCALE GENOMIC DNA]</scope>
    <source>
        <strain evidence="1">NAU3</strain>
        <tissue evidence="1">Gut</tissue>
    </source>
</reference>
<name>A0ABQ9X7B9_9EUKA</name>
<dbReference type="Proteomes" id="UP001281761">
    <property type="component" value="Unassembled WGS sequence"/>
</dbReference>
<dbReference type="SUPFAM" id="SSF51126">
    <property type="entry name" value="Pectin lyase-like"/>
    <property type="match status" value="1"/>
</dbReference>
<evidence type="ECO:0000313" key="1">
    <source>
        <dbReference type="EMBL" id="KAK2947594.1"/>
    </source>
</evidence>
<organism evidence="1 2">
    <name type="scientific">Blattamonas nauphoetae</name>
    <dbReference type="NCBI Taxonomy" id="2049346"/>
    <lineage>
        <taxon>Eukaryota</taxon>
        <taxon>Metamonada</taxon>
        <taxon>Preaxostyla</taxon>
        <taxon>Oxymonadida</taxon>
        <taxon>Blattamonas</taxon>
    </lineage>
</organism>
<gene>
    <name evidence="1" type="ORF">BLNAU_17499</name>
</gene>
<dbReference type="EMBL" id="JARBJD010000196">
    <property type="protein sequence ID" value="KAK2947594.1"/>
    <property type="molecule type" value="Genomic_DNA"/>
</dbReference>
<sequence length="463" mass="49414">MGKSFRNSEIGKKKAELRESAGSSSFAAIANQCFDPSMILFLLCPIPLRTIIQTTFQSNKQGVEHRINLDAADYSANEVIGEKTLQLTGTPNTMLIPLSEFEQSPLLTAQNSSPPIVWMALSCCGRCVWLENSSVTLRLFPSLVETVSTDCFVGLHDLTLEDGIVCGDEPLLESKETSSVLSSNSKMWNITHTARSHPHTMSETARKTSLISTRLEAVDDPFYGSIVAHINTGGEFLISNCSFKSLVGNAETVITCPVGGCKTHLDHFTSSALTVTNCDFLGCSSQDRGGCFAYGLASGLFTCENSSFTDCMTGLHGGGFEIQENAQSTIVGTRFTNCRAASCGGGIVVSSAAKRTCGSGLHRNVPESSTTISGLIFDDCEAKCGLNFDEIGSACSLFLDLSKATHVSSCSIKNTLLGLDGAAISCNFSPGCTLSAKHSSMPRLDGGGRLQRTHYRYCDVHSS</sequence>